<accession>A0A6G1L2T5</accession>
<evidence type="ECO:0000256" key="1">
    <source>
        <dbReference type="SAM" id="MobiDB-lite"/>
    </source>
</evidence>
<evidence type="ECO:0000313" key="2">
    <source>
        <dbReference type="EMBL" id="KAF2767231.1"/>
    </source>
</evidence>
<name>A0A6G1L2T5_9PEZI</name>
<organism evidence="2 3">
    <name type="scientific">Teratosphaeria nubilosa</name>
    <dbReference type="NCBI Taxonomy" id="161662"/>
    <lineage>
        <taxon>Eukaryota</taxon>
        <taxon>Fungi</taxon>
        <taxon>Dikarya</taxon>
        <taxon>Ascomycota</taxon>
        <taxon>Pezizomycotina</taxon>
        <taxon>Dothideomycetes</taxon>
        <taxon>Dothideomycetidae</taxon>
        <taxon>Mycosphaerellales</taxon>
        <taxon>Teratosphaeriaceae</taxon>
        <taxon>Teratosphaeria</taxon>
    </lineage>
</organism>
<gene>
    <name evidence="2" type="ORF">EJ03DRAFT_159525</name>
</gene>
<evidence type="ECO:0000313" key="3">
    <source>
        <dbReference type="Proteomes" id="UP000799436"/>
    </source>
</evidence>
<dbReference type="Proteomes" id="UP000799436">
    <property type="component" value="Unassembled WGS sequence"/>
</dbReference>
<feature type="region of interest" description="Disordered" evidence="1">
    <location>
        <begin position="257"/>
        <end position="344"/>
    </location>
</feature>
<dbReference type="AlphaFoldDB" id="A0A6G1L2T5"/>
<feature type="compositionally biased region" description="Basic residues" evidence="1">
    <location>
        <begin position="326"/>
        <end position="341"/>
    </location>
</feature>
<feature type="compositionally biased region" description="Low complexity" evidence="1">
    <location>
        <begin position="279"/>
        <end position="291"/>
    </location>
</feature>
<dbReference type="EMBL" id="ML995859">
    <property type="protein sequence ID" value="KAF2767231.1"/>
    <property type="molecule type" value="Genomic_DNA"/>
</dbReference>
<proteinExistence type="predicted"/>
<dbReference type="OrthoDB" id="3912802at2759"/>
<keyword evidence="3" id="KW-1185">Reference proteome</keyword>
<protein>
    <submittedName>
        <fullName evidence="2">Uncharacterized protein</fullName>
    </submittedName>
</protein>
<reference evidence="2" key="1">
    <citation type="journal article" date="2020" name="Stud. Mycol.">
        <title>101 Dothideomycetes genomes: a test case for predicting lifestyles and emergence of pathogens.</title>
        <authorList>
            <person name="Haridas S."/>
            <person name="Albert R."/>
            <person name="Binder M."/>
            <person name="Bloem J."/>
            <person name="Labutti K."/>
            <person name="Salamov A."/>
            <person name="Andreopoulos B."/>
            <person name="Baker S."/>
            <person name="Barry K."/>
            <person name="Bills G."/>
            <person name="Bluhm B."/>
            <person name="Cannon C."/>
            <person name="Castanera R."/>
            <person name="Culley D."/>
            <person name="Daum C."/>
            <person name="Ezra D."/>
            <person name="Gonzalez J."/>
            <person name="Henrissat B."/>
            <person name="Kuo A."/>
            <person name="Liang C."/>
            <person name="Lipzen A."/>
            <person name="Lutzoni F."/>
            <person name="Magnuson J."/>
            <person name="Mondo S."/>
            <person name="Nolan M."/>
            <person name="Ohm R."/>
            <person name="Pangilinan J."/>
            <person name="Park H.-J."/>
            <person name="Ramirez L."/>
            <person name="Alfaro M."/>
            <person name="Sun H."/>
            <person name="Tritt A."/>
            <person name="Yoshinaga Y."/>
            <person name="Zwiers L.-H."/>
            <person name="Turgeon B."/>
            <person name="Goodwin S."/>
            <person name="Spatafora J."/>
            <person name="Crous P."/>
            <person name="Grigoriev I."/>
        </authorList>
    </citation>
    <scope>NUCLEOTIDE SEQUENCE</scope>
    <source>
        <strain evidence="2">CBS 116005</strain>
    </source>
</reference>
<feature type="compositionally biased region" description="Acidic residues" evidence="1">
    <location>
        <begin position="257"/>
        <end position="271"/>
    </location>
</feature>
<sequence>MRPLLSWQRITDILIPPPASQLNESHSSKRKKLFIISTQLRPHHNSPPTGAKMCKSLALHHTCTHTISFRLSSCRGTYAHPSLKPRLHPNKPGCTSTPTLTLLSTTPCGTCLQDPLQTRLEEDLAATKLQVSNGETNGWGMPVLSLEGAEVVNEAEAKLSRESWDLQRRFPAGRFKVFRRPERRGRVARGSFLRWEVRAEDVVVRQWGTLEEELAARELEKPVEVREYEEIVERASEVFFGGAEGGTVHEGTLLEAVEEVEEEEEEEEEEGNVGLDLQAPALSANVASASAVRNRENQPPCPRRRAPDPPTQAAPPPANSSAQPPHLRRKAKVVSMRRKAKGQGDDFGEEWFKCVRTSLAVV</sequence>
<feature type="compositionally biased region" description="Pro residues" evidence="1">
    <location>
        <begin position="308"/>
        <end position="318"/>
    </location>
</feature>